<dbReference type="RefSeq" id="XP_022300980.1">
    <property type="nucleotide sequence ID" value="XM_022445272.1"/>
</dbReference>
<dbReference type="GeneID" id="111109189"/>
<protein>
    <submittedName>
        <fullName evidence="2">Uncharacterized protein LOC111109189</fullName>
    </submittedName>
</protein>
<dbReference type="Proteomes" id="UP000694844">
    <property type="component" value="Chromosome 8"/>
</dbReference>
<dbReference type="AlphaFoldDB" id="A0A8B8BC28"/>
<gene>
    <name evidence="2" type="primary">LOC111109189</name>
</gene>
<dbReference type="PROSITE" id="PS51257">
    <property type="entry name" value="PROKAR_LIPOPROTEIN"/>
    <property type="match status" value="1"/>
</dbReference>
<name>A0A8B8BC28_CRAVI</name>
<organism evidence="1 2">
    <name type="scientific">Crassostrea virginica</name>
    <name type="common">Eastern oyster</name>
    <dbReference type="NCBI Taxonomy" id="6565"/>
    <lineage>
        <taxon>Eukaryota</taxon>
        <taxon>Metazoa</taxon>
        <taxon>Spiralia</taxon>
        <taxon>Lophotrochozoa</taxon>
        <taxon>Mollusca</taxon>
        <taxon>Bivalvia</taxon>
        <taxon>Autobranchia</taxon>
        <taxon>Pteriomorphia</taxon>
        <taxon>Ostreida</taxon>
        <taxon>Ostreoidea</taxon>
        <taxon>Ostreidae</taxon>
        <taxon>Crassostrea</taxon>
    </lineage>
</organism>
<dbReference type="KEGG" id="cvn:111109189"/>
<proteinExistence type="predicted"/>
<accession>A0A8B8BC28</accession>
<evidence type="ECO:0000313" key="1">
    <source>
        <dbReference type="Proteomes" id="UP000694844"/>
    </source>
</evidence>
<sequence length="389" mass="43487">MINICKIGIDAAVIIEAQQSSTNGSFVAGLGCDGDFDTFSLTNNGWNQSWTATTVNKSFDIVWIFVHIQSDTFRLTMGVGHRKHFTCVDLTIPSEERTGITEKILTCPELYKSINKIKISNSGEGALKVFEFKIMGVFQSNILYANFTGFPENSLVLDNNLNTFYQPDGQTDQLWFLRLKLIYQMKWILVSIRGGNYELHITKDDKLIDETTLCGKLSLPGMKQYYKAAECKRAMLGDTIVLKSTADTYMRLFEVYPIVCLPNHFGPSCVRCRKKCQSCDSITGRCTQCPPSFYGEDCQYSCPLHCLDLICDQTTGICNGCQNGHKGQRCELKIATTGVSEVCAPNYFEPSCAKEKCQSCDSLQRDTSNVLLHSMERSVSTAVHYTASI</sequence>
<evidence type="ECO:0000313" key="2">
    <source>
        <dbReference type="RefSeq" id="XP_022300980.1"/>
    </source>
</evidence>
<dbReference type="OrthoDB" id="10556415at2759"/>
<reference evidence="2" key="1">
    <citation type="submission" date="2025-08" db="UniProtKB">
        <authorList>
            <consortium name="RefSeq"/>
        </authorList>
    </citation>
    <scope>IDENTIFICATION</scope>
    <source>
        <tissue evidence="2">Whole sample</tissue>
    </source>
</reference>
<keyword evidence="1" id="KW-1185">Reference proteome</keyword>